<name>A0A366EIN4_9BACI</name>
<reference evidence="1 2" key="1">
    <citation type="submission" date="2018-06" db="EMBL/GenBank/DDBJ databases">
        <title>Genomic Encyclopedia of Type Strains, Phase IV (KMG-IV): sequencing the most valuable type-strain genomes for metagenomic binning, comparative biology and taxonomic classification.</title>
        <authorList>
            <person name="Goeker M."/>
        </authorList>
    </citation>
    <scope>NUCLEOTIDE SEQUENCE [LARGE SCALE GENOMIC DNA]</scope>
    <source>
        <strain evidence="1 2">DSM 15140</strain>
    </source>
</reference>
<accession>A0A366EIN4</accession>
<dbReference type="EMBL" id="QNRI01000001">
    <property type="protein sequence ID" value="RBP01275.1"/>
    <property type="molecule type" value="Genomic_DNA"/>
</dbReference>
<dbReference type="GO" id="GO:0016740">
    <property type="term" value="F:transferase activity"/>
    <property type="evidence" value="ECO:0007669"/>
    <property type="project" value="UniProtKB-KW"/>
</dbReference>
<dbReference type="AlphaFoldDB" id="A0A366EIN4"/>
<keyword evidence="2" id="KW-1185">Reference proteome</keyword>
<comment type="caution">
    <text evidence="1">The sequence shown here is derived from an EMBL/GenBank/DDBJ whole genome shotgun (WGS) entry which is preliminary data.</text>
</comment>
<organism evidence="1 2">
    <name type="scientific">Paraliobacillus ryukyuensis</name>
    <dbReference type="NCBI Taxonomy" id="200904"/>
    <lineage>
        <taxon>Bacteria</taxon>
        <taxon>Bacillati</taxon>
        <taxon>Bacillota</taxon>
        <taxon>Bacilli</taxon>
        <taxon>Bacillales</taxon>
        <taxon>Bacillaceae</taxon>
        <taxon>Paraliobacillus</taxon>
    </lineage>
</organism>
<dbReference type="STRING" id="200904.GCA_900168775_02387"/>
<dbReference type="RefSeq" id="WP_170126137.1">
    <property type="nucleotide sequence ID" value="NZ_BAABQN010000001.1"/>
</dbReference>
<evidence type="ECO:0000313" key="1">
    <source>
        <dbReference type="EMBL" id="RBP01275.1"/>
    </source>
</evidence>
<dbReference type="InterPro" id="IPR011009">
    <property type="entry name" value="Kinase-like_dom_sf"/>
</dbReference>
<dbReference type="Gene3D" id="3.90.1200.10">
    <property type="match status" value="1"/>
</dbReference>
<proteinExistence type="predicted"/>
<sequence>MMNNGKRDDSLWNRLLLFLKQKGFLSIKNVQRVKAVNFIVTDDADQKFVLKGYQKQATVLKQWELFSQIDKPFIVSFQRFPSGDRYLFWEGYYWTLQKYYRAQRLNYQWKEDRDQAWASMKQFHLAASGIVIEHQPPTVNFVRKWENRLRRWQNTEQLLYRLGYRTLYNELETQLMEGITLFQQVNHPTLEANPSYQLNWIHGDVASHNFLRDNRNNIYLIDFDLLAPSPSIYDEIQLAQRFLPFIQDNIEQLEAYIHPDTLQTNQLFWIGLMIPADFIREWWYFIVQSKEEIAITNFLTEFCLSWNERKQFVETVKKKLNR</sequence>
<keyword evidence="1" id="KW-0808">Transferase</keyword>
<dbReference type="SUPFAM" id="SSF56112">
    <property type="entry name" value="Protein kinase-like (PK-like)"/>
    <property type="match status" value="1"/>
</dbReference>
<dbReference type="Proteomes" id="UP000252254">
    <property type="component" value="Unassembled WGS sequence"/>
</dbReference>
<evidence type="ECO:0000313" key="2">
    <source>
        <dbReference type="Proteomes" id="UP000252254"/>
    </source>
</evidence>
<protein>
    <submittedName>
        <fullName evidence="1">Phosphotransferase family enzyme</fullName>
    </submittedName>
</protein>
<gene>
    <name evidence="1" type="ORF">DES48_1012</name>
</gene>